<organism evidence="5 6">
    <name type="scientific">Zooshikella harenae</name>
    <dbReference type="NCBI Taxonomy" id="2827238"/>
    <lineage>
        <taxon>Bacteria</taxon>
        <taxon>Pseudomonadati</taxon>
        <taxon>Pseudomonadota</taxon>
        <taxon>Gammaproteobacteria</taxon>
        <taxon>Oceanospirillales</taxon>
        <taxon>Zooshikellaceae</taxon>
        <taxon>Zooshikella</taxon>
    </lineage>
</organism>
<name>A0ABS5ZBE4_9GAMM</name>
<dbReference type="PROSITE" id="PS01036">
    <property type="entry name" value="HSP70_3"/>
    <property type="match status" value="1"/>
</dbReference>
<dbReference type="PROSITE" id="PS00297">
    <property type="entry name" value="HSP70_1"/>
    <property type="match status" value="1"/>
</dbReference>
<dbReference type="RefSeq" id="WP_215818730.1">
    <property type="nucleotide sequence ID" value="NZ_JAGSOY010000008.1"/>
</dbReference>
<keyword evidence="6" id="KW-1185">Reference proteome</keyword>
<dbReference type="InterPro" id="IPR013126">
    <property type="entry name" value="Hsp_70_fam"/>
</dbReference>
<proteinExistence type="inferred from homology"/>
<evidence type="ECO:0000313" key="6">
    <source>
        <dbReference type="Proteomes" id="UP000690515"/>
    </source>
</evidence>
<dbReference type="InterPro" id="IPR043129">
    <property type="entry name" value="ATPase_NBD"/>
</dbReference>
<dbReference type="SUPFAM" id="SSF53067">
    <property type="entry name" value="Actin-like ATPase domain"/>
    <property type="match status" value="2"/>
</dbReference>
<dbReference type="PRINTS" id="PR00301">
    <property type="entry name" value="HEATSHOCK70"/>
</dbReference>
<keyword evidence="2 4" id="KW-0547">Nucleotide-binding</keyword>
<dbReference type="PROSITE" id="PS00329">
    <property type="entry name" value="HSP70_2"/>
    <property type="match status" value="1"/>
</dbReference>
<dbReference type="Gene3D" id="3.90.640.10">
    <property type="entry name" value="Actin, Chain A, domain 4"/>
    <property type="match status" value="1"/>
</dbReference>
<dbReference type="InterPro" id="IPR018181">
    <property type="entry name" value="Heat_shock_70_CS"/>
</dbReference>
<dbReference type="Pfam" id="PF00012">
    <property type="entry name" value="HSP70"/>
    <property type="match status" value="2"/>
</dbReference>
<sequence length="562" mass="62416">MSIVGIDLGTTHSLIAIWQNGKTDVIPNALGEKLTPSVVGLDDNGDIVVGRVAQERLFTHPLHTFEVFKRYMGSQREIGLGAQQFLPHELASFVLRALKEDAENYTGQHISEAVISVPAYFSEHQRRMTRLAGEIAGLKVTRLVNEPTAAALAYGIQEQREQRVIVLDLGGGTFDVSLLELFDGVIEVNASAGDNHLGGEDFLEQLVRYCCAKQAIILESLTQTERTTLRQAVKRVLHELSTKQQTTLKVVLASASIEMDIKRSEFEQVAANLLDRLRKPVERVLKDAGFLPTDIDQLILVGGATRMPMVKTMATKIFSRFPVTGIDPDQVIAMGAAIQAGLLVQDKALEEVVMTDVCPYSLGVEVAASRGKYTETGLYQPILERNCIIPISRVERFYTTADRQSKVCIQIYQGESRRVKNNIKLGDISVDVPTAQAGQEAVDVRFTYDVNGLLEVEVTVLSTTETFSTVIEKNPGQFSAEEITQRLQALSRLKIHPREHLPNRFLLARGERLFEQALGEKRILIGQLIVDFETALARQDQHYIAEAYHEVSALLDHLEAEM</sequence>
<evidence type="ECO:0000256" key="3">
    <source>
        <dbReference type="ARBA" id="ARBA00022840"/>
    </source>
</evidence>
<dbReference type="InterPro" id="IPR029047">
    <property type="entry name" value="HSP70_peptide-bd_sf"/>
</dbReference>
<comment type="similarity">
    <text evidence="1 4">Belongs to the heat shock protein 70 family.</text>
</comment>
<gene>
    <name evidence="5" type="ORF">KCG35_05795</name>
</gene>
<evidence type="ECO:0000256" key="2">
    <source>
        <dbReference type="ARBA" id="ARBA00022741"/>
    </source>
</evidence>
<reference evidence="5 6" key="1">
    <citation type="submission" date="2021-04" db="EMBL/GenBank/DDBJ databases">
        <authorList>
            <person name="Pira H."/>
            <person name="Risdian C."/>
            <person name="Wink J."/>
        </authorList>
    </citation>
    <scope>NUCLEOTIDE SEQUENCE [LARGE SCALE GENOMIC DNA]</scope>
    <source>
        <strain evidence="5 6">WH53</strain>
    </source>
</reference>
<comment type="caution">
    <text evidence="5">The sequence shown here is derived from an EMBL/GenBank/DDBJ whole genome shotgun (WGS) entry which is preliminary data.</text>
</comment>
<evidence type="ECO:0000313" key="5">
    <source>
        <dbReference type="EMBL" id="MBU2710565.1"/>
    </source>
</evidence>
<dbReference type="PANTHER" id="PTHR19375">
    <property type="entry name" value="HEAT SHOCK PROTEIN 70KDA"/>
    <property type="match status" value="1"/>
</dbReference>
<evidence type="ECO:0000256" key="4">
    <source>
        <dbReference type="RuleBase" id="RU003322"/>
    </source>
</evidence>
<evidence type="ECO:0000256" key="1">
    <source>
        <dbReference type="ARBA" id="ARBA00007381"/>
    </source>
</evidence>
<dbReference type="Proteomes" id="UP000690515">
    <property type="component" value="Unassembled WGS sequence"/>
</dbReference>
<dbReference type="SUPFAM" id="SSF100920">
    <property type="entry name" value="Heat shock protein 70kD (HSP70), peptide-binding domain"/>
    <property type="match status" value="1"/>
</dbReference>
<dbReference type="Gene3D" id="2.60.34.10">
    <property type="entry name" value="Substrate Binding Domain Of DNAk, Chain A, domain 1"/>
    <property type="match status" value="1"/>
</dbReference>
<accession>A0ABS5ZBE4</accession>
<dbReference type="Gene3D" id="3.30.420.40">
    <property type="match status" value="2"/>
</dbReference>
<protein>
    <submittedName>
        <fullName evidence="5">Molecular chaperone HscC</fullName>
    </submittedName>
</protein>
<keyword evidence="3 4" id="KW-0067">ATP-binding</keyword>
<dbReference type="EMBL" id="JAGSOY010000008">
    <property type="protein sequence ID" value="MBU2710565.1"/>
    <property type="molecule type" value="Genomic_DNA"/>
</dbReference>